<accession>A0A0G0LKE0</accession>
<evidence type="ECO:0000256" key="3">
    <source>
        <dbReference type="ARBA" id="ARBA00022723"/>
    </source>
</evidence>
<dbReference type="InterPro" id="IPR036264">
    <property type="entry name" value="Bact_exopeptidase_dim_dom"/>
</dbReference>
<dbReference type="PANTHER" id="PTHR43808">
    <property type="entry name" value="ACETYLORNITHINE DEACETYLASE"/>
    <property type="match status" value="1"/>
</dbReference>
<gene>
    <name evidence="7" type="ORF">UT17_C0002G0036</name>
</gene>
<dbReference type="PANTHER" id="PTHR43808:SF8">
    <property type="entry name" value="PEPTIDASE M20 DIMERISATION DOMAIN-CONTAINING PROTEIN"/>
    <property type="match status" value="1"/>
</dbReference>
<proteinExistence type="inferred from homology"/>
<dbReference type="SUPFAM" id="SSF53187">
    <property type="entry name" value="Zn-dependent exopeptidases"/>
    <property type="match status" value="1"/>
</dbReference>
<comment type="caution">
    <text evidence="7">The sequence shown here is derived from an EMBL/GenBank/DDBJ whole genome shotgun (WGS) entry which is preliminary data.</text>
</comment>
<dbReference type="AlphaFoldDB" id="A0A0G0LKE0"/>
<comment type="cofactor">
    <cofactor evidence="1">
        <name>Zn(2+)</name>
        <dbReference type="ChEBI" id="CHEBI:29105"/>
    </cofactor>
</comment>
<sequence length="358" mass="39616">MERKYFKEKLTELVAIPTIREKEMLKESSEALDLIESWADSALSKRRIKNGKTEILLLGNGNLLNPDIGYLAHVDVVDADKEMFKMTETDGKFYGRGVSDMKFSIPIGIEILNKLAKDKGAPVMTLAITTDEEVGGGDGGNYLANEIKFIPEVLIVPDGGDDFVFVNKSKGKATHASTPWLGKNALTPLIKIASGLGAIYDQNSASPNWETTMNLGVLQGGKSTNQVCDEATLKLDFRFPETRSANEILEEVRKASEKIDPNLSIKLGAQGDPIYTDIKNLEVTRFLKIARDVLGRNIKIEGENGASDARYWAKYNIPIIMKPNGGGIHSDKEWIDVESCLTYYEILSKYVNEFTSII</sequence>
<evidence type="ECO:0000259" key="6">
    <source>
        <dbReference type="Pfam" id="PF07687"/>
    </source>
</evidence>
<name>A0A0G0LKE0_9BACT</name>
<reference evidence="7 8" key="1">
    <citation type="journal article" date="2015" name="Nature">
        <title>rRNA introns, odd ribosomes, and small enigmatic genomes across a large radiation of phyla.</title>
        <authorList>
            <person name="Brown C.T."/>
            <person name="Hug L.A."/>
            <person name="Thomas B.C."/>
            <person name="Sharon I."/>
            <person name="Castelle C.J."/>
            <person name="Singh A."/>
            <person name="Wilkins M.J."/>
            <person name="Williams K.H."/>
            <person name="Banfield J.F."/>
        </authorList>
    </citation>
    <scope>NUCLEOTIDE SEQUENCE [LARGE SCALE GENOMIC DNA]</scope>
</reference>
<dbReference type="Gene3D" id="3.30.70.360">
    <property type="match status" value="1"/>
</dbReference>
<dbReference type="STRING" id="1618572.UT17_C0002G0036"/>
<dbReference type="Proteomes" id="UP000034774">
    <property type="component" value="Unassembled WGS sequence"/>
</dbReference>
<comment type="similarity">
    <text evidence="2">Belongs to the peptidase M20A family.</text>
</comment>
<evidence type="ECO:0000313" key="8">
    <source>
        <dbReference type="Proteomes" id="UP000034774"/>
    </source>
</evidence>
<keyword evidence="4" id="KW-0378">Hydrolase</keyword>
<dbReference type="GO" id="GO:0046872">
    <property type="term" value="F:metal ion binding"/>
    <property type="evidence" value="ECO:0007669"/>
    <property type="project" value="UniProtKB-KW"/>
</dbReference>
<dbReference type="InterPro" id="IPR050072">
    <property type="entry name" value="Peptidase_M20A"/>
</dbReference>
<organism evidence="7 8">
    <name type="scientific">Candidatus Woesebacteria bacterium GW2011_GWB1_39_10</name>
    <dbReference type="NCBI Taxonomy" id="1618572"/>
    <lineage>
        <taxon>Bacteria</taxon>
        <taxon>Candidatus Woeseibacteriota</taxon>
    </lineage>
</organism>
<dbReference type="Gene3D" id="3.40.630.10">
    <property type="entry name" value="Zn peptidases"/>
    <property type="match status" value="1"/>
</dbReference>
<dbReference type="InterPro" id="IPR011650">
    <property type="entry name" value="Peptidase_M20_dimer"/>
</dbReference>
<dbReference type="Pfam" id="PF07687">
    <property type="entry name" value="M20_dimer"/>
    <property type="match status" value="1"/>
</dbReference>
<dbReference type="SUPFAM" id="SSF55031">
    <property type="entry name" value="Bacterial exopeptidase dimerisation domain"/>
    <property type="match status" value="1"/>
</dbReference>
<dbReference type="InterPro" id="IPR002933">
    <property type="entry name" value="Peptidase_M20"/>
</dbReference>
<keyword evidence="3" id="KW-0479">Metal-binding</keyword>
<dbReference type="Pfam" id="PF01546">
    <property type="entry name" value="Peptidase_M20"/>
    <property type="match status" value="1"/>
</dbReference>
<evidence type="ECO:0000256" key="5">
    <source>
        <dbReference type="ARBA" id="ARBA00022833"/>
    </source>
</evidence>
<evidence type="ECO:0000256" key="1">
    <source>
        <dbReference type="ARBA" id="ARBA00001947"/>
    </source>
</evidence>
<protein>
    <submittedName>
        <fullName evidence="7">Peptidase M20</fullName>
    </submittedName>
</protein>
<evidence type="ECO:0000313" key="7">
    <source>
        <dbReference type="EMBL" id="KKQ92373.1"/>
    </source>
</evidence>
<evidence type="ECO:0000256" key="4">
    <source>
        <dbReference type="ARBA" id="ARBA00022801"/>
    </source>
</evidence>
<feature type="domain" description="Peptidase M20 dimerisation" evidence="6">
    <location>
        <begin position="169"/>
        <end position="261"/>
    </location>
</feature>
<dbReference type="GO" id="GO:0016787">
    <property type="term" value="F:hydrolase activity"/>
    <property type="evidence" value="ECO:0007669"/>
    <property type="project" value="UniProtKB-KW"/>
</dbReference>
<evidence type="ECO:0000256" key="2">
    <source>
        <dbReference type="ARBA" id="ARBA00006247"/>
    </source>
</evidence>
<dbReference type="EMBL" id="LBVU01000002">
    <property type="protein sequence ID" value="KKQ92373.1"/>
    <property type="molecule type" value="Genomic_DNA"/>
</dbReference>
<keyword evidence="5" id="KW-0862">Zinc</keyword>